<proteinExistence type="predicted"/>
<comment type="caution">
    <text evidence="1">The sequence shown here is derived from an EMBL/GenBank/DDBJ whole genome shotgun (WGS) entry which is preliminary data.</text>
</comment>
<reference evidence="1" key="1">
    <citation type="submission" date="2024-03" db="EMBL/GenBank/DDBJ databases">
        <title>Novel Streptomyces species of biotechnological and ecological value are a feature of Machair soil.</title>
        <authorList>
            <person name="Prole J.R."/>
            <person name="Goodfellow M."/>
            <person name="Allenby N."/>
            <person name="Ward A.C."/>
        </authorList>
    </citation>
    <scope>NUCLEOTIDE SEQUENCE</scope>
    <source>
        <strain evidence="1">MS2.AVA.5</strain>
    </source>
</reference>
<dbReference type="EMBL" id="JBBKAJ010000013">
    <property type="protein sequence ID" value="MEJ8632352.1"/>
    <property type="molecule type" value="Genomic_DNA"/>
</dbReference>
<protein>
    <submittedName>
        <fullName evidence="1">Ig-like domain-containing protein</fullName>
    </submittedName>
</protein>
<evidence type="ECO:0000313" key="2">
    <source>
        <dbReference type="Proteomes" id="UP001377168"/>
    </source>
</evidence>
<keyword evidence="2" id="KW-1185">Reference proteome</keyword>
<evidence type="ECO:0000313" key="1">
    <source>
        <dbReference type="EMBL" id="MEJ8632352.1"/>
    </source>
</evidence>
<dbReference type="Proteomes" id="UP001377168">
    <property type="component" value="Unassembled WGS sequence"/>
</dbReference>
<sequence>MYGSGRRAMGCRLTQGDQPTWWQNIRWTGLWRAGPADLSEIDSTDAGEDFVKSDVVVRETGRVDQKAGRRRRVGVAVRRRRMGVLSAAMVAALVTGGSVASVGAAAAADNLPVNITCPQVNTCEQIAASLGTGPAGVAIDGDGNSYVVNDVGVLWRVTPGGVKTQITTGLGQALDVAVDGDGNSYVTNFAGVLQRVSPGGVKTPITTGLGDAVGVALDGDNNAYVTNSAGVLQRVSPGGVKTPITTGLGDARGVALDGDGNSYVTNTAGVLQRVSPGGVKTPITTGLGQAFGVALDGDGNSYVANGAGVLQRVSPGGAKATVATNIGSGTLRAYGVALDGDGNAFVASYTGQSLWSLPGVGVPVNAAPAAPLVTVPQNDSTTGLFPKFAGKAVQENGAVDAEKVKVLDDDGVVLATVPVRQTDGYFSWKRPDPWPPGDFLLQFVAVEGERESQPTTLTFSVAPGPDDPTVTIPGDDAQVGPKPKFVGSAPEATQVLVQNTDNTTIATLTVRGDGYFSWTRPEAWAAGPHTIQFVAKNNLGHSEPTKKTFIVHIPAPTITLPGNGSVTGSLPKFSGTAPANSTVDLYENNQKLGTANVNSSGNWTWRWADQDGNWKNWPKGSHTIKAYTTIAGYQSLDHTSVTFTVN</sequence>
<organism evidence="1 2">
    <name type="scientific">Streptomyces achmelvichensis</name>
    <dbReference type="NCBI Taxonomy" id="3134111"/>
    <lineage>
        <taxon>Bacteria</taxon>
        <taxon>Bacillati</taxon>
        <taxon>Actinomycetota</taxon>
        <taxon>Actinomycetes</taxon>
        <taxon>Kitasatosporales</taxon>
        <taxon>Streptomycetaceae</taxon>
        <taxon>Streptomyces</taxon>
    </lineage>
</organism>
<accession>A0ACC6PN25</accession>
<name>A0ACC6PN25_9ACTN</name>
<gene>
    <name evidence="1" type="ORF">WKI67_02675</name>
</gene>